<protein>
    <recommendedName>
        <fullName evidence="1">Tf2-1-like SH3-like domain-containing protein</fullName>
    </recommendedName>
</protein>
<proteinExistence type="predicted"/>
<evidence type="ECO:0000313" key="2">
    <source>
        <dbReference type="EMBL" id="WVZ52042.1"/>
    </source>
</evidence>
<sequence length="193" mass="21949">MVGREKTNRYQAGLKRSPFEALYGEKCGTPLFGNRPERNKCRRASEDCTGKSESCPSLGEKSYAYKRRRDLTFEVNDFVYPKLAPVYIGPFKVLEKKGVVAYKLELPPGLTGVHDVFHVSRLKKCLRVPEEETPPEGLDVQEDLTYTEHPRRFLIRRKRVTGTRGSKCASAVEASHEARGYLGKRRRDESGLP</sequence>
<dbReference type="EMBL" id="CP144745">
    <property type="protein sequence ID" value="WVZ52042.1"/>
    <property type="molecule type" value="Genomic_DNA"/>
</dbReference>
<keyword evidence="3" id="KW-1185">Reference proteome</keyword>
<accession>A0AAQ3PSC2</accession>
<dbReference type="Pfam" id="PF24626">
    <property type="entry name" value="SH3_Tf2-1"/>
    <property type="match status" value="1"/>
</dbReference>
<name>A0AAQ3PSC2_PASNO</name>
<dbReference type="AlphaFoldDB" id="A0AAQ3PSC2"/>
<dbReference type="Proteomes" id="UP001341281">
    <property type="component" value="Chromosome 01"/>
</dbReference>
<evidence type="ECO:0000313" key="3">
    <source>
        <dbReference type="Proteomes" id="UP001341281"/>
    </source>
</evidence>
<organism evidence="2 3">
    <name type="scientific">Paspalum notatum var. saurae</name>
    <dbReference type="NCBI Taxonomy" id="547442"/>
    <lineage>
        <taxon>Eukaryota</taxon>
        <taxon>Viridiplantae</taxon>
        <taxon>Streptophyta</taxon>
        <taxon>Embryophyta</taxon>
        <taxon>Tracheophyta</taxon>
        <taxon>Spermatophyta</taxon>
        <taxon>Magnoliopsida</taxon>
        <taxon>Liliopsida</taxon>
        <taxon>Poales</taxon>
        <taxon>Poaceae</taxon>
        <taxon>PACMAD clade</taxon>
        <taxon>Panicoideae</taxon>
        <taxon>Andropogonodae</taxon>
        <taxon>Paspaleae</taxon>
        <taxon>Paspalinae</taxon>
        <taxon>Paspalum</taxon>
    </lineage>
</organism>
<dbReference type="PANTHER" id="PTHR46148:SF57">
    <property type="entry name" value="OS12G0499874 PROTEIN"/>
    <property type="match status" value="1"/>
</dbReference>
<dbReference type="InterPro" id="IPR056924">
    <property type="entry name" value="SH3_Tf2-1"/>
</dbReference>
<dbReference type="PANTHER" id="PTHR46148">
    <property type="entry name" value="CHROMO DOMAIN-CONTAINING PROTEIN"/>
    <property type="match status" value="1"/>
</dbReference>
<feature type="domain" description="Tf2-1-like SH3-like" evidence="1">
    <location>
        <begin position="81"/>
        <end position="125"/>
    </location>
</feature>
<reference evidence="2 3" key="1">
    <citation type="submission" date="2024-02" db="EMBL/GenBank/DDBJ databases">
        <title>High-quality chromosome-scale genome assembly of Pensacola bahiagrass (Paspalum notatum Flugge var. saurae).</title>
        <authorList>
            <person name="Vega J.M."/>
            <person name="Podio M."/>
            <person name="Orjuela J."/>
            <person name="Siena L.A."/>
            <person name="Pessino S.C."/>
            <person name="Combes M.C."/>
            <person name="Mariac C."/>
            <person name="Albertini E."/>
            <person name="Pupilli F."/>
            <person name="Ortiz J.P.A."/>
            <person name="Leblanc O."/>
        </authorList>
    </citation>
    <scope>NUCLEOTIDE SEQUENCE [LARGE SCALE GENOMIC DNA]</scope>
    <source>
        <strain evidence="2">R1</strain>
        <tissue evidence="2">Leaf</tissue>
    </source>
</reference>
<evidence type="ECO:0000259" key="1">
    <source>
        <dbReference type="Pfam" id="PF24626"/>
    </source>
</evidence>
<gene>
    <name evidence="2" type="ORF">U9M48_003137</name>
</gene>